<proteinExistence type="predicted"/>
<dbReference type="AlphaFoldDB" id="A0A1K0GKL5"/>
<comment type="caution">
    <text evidence="1">The sequence shown here is derived from an EMBL/GenBank/DDBJ whole genome shotgun (WGS) entry which is preliminary data.</text>
</comment>
<keyword evidence="2" id="KW-1185">Reference proteome</keyword>
<reference evidence="1 2" key="1">
    <citation type="submission" date="2016-09" db="EMBL/GenBank/DDBJ databases">
        <title>Couchioplanes caeruleus draft genome sequence.</title>
        <authorList>
            <person name="Sheehan J."/>
            <person name="Caffrey P."/>
        </authorList>
    </citation>
    <scope>NUCLEOTIDE SEQUENCE [LARGE SCALE GENOMIC DNA]</scope>
    <source>
        <strain evidence="1 2">DSM 43634</strain>
    </source>
</reference>
<protein>
    <submittedName>
        <fullName evidence="1">Uncharacterized protein</fullName>
    </submittedName>
</protein>
<evidence type="ECO:0000313" key="2">
    <source>
        <dbReference type="Proteomes" id="UP000182486"/>
    </source>
</evidence>
<gene>
    <name evidence="1" type="ORF">BG844_35950</name>
</gene>
<accession>A0A1K0GKL5</accession>
<evidence type="ECO:0000313" key="1">
    <source>
        <dbReference type="EMBL" id="OJF09731.1"/>
    </source>
</evidence>
<dbReference type="Proteomes" id="UP000182486">
    <property type="component" value="Unassembled WGS sequence"/>
</dbReference>
<name>A0A1K0GKL5_9ACTN</name>
<dbReference type="RefSeq" id="WP_071809920.1">
    <property type="nucleotide sequence ID" value="NZ_MEIA01000549.1"/>
</dbReference>
<dbReference type="EMBL" id="MEIA01000549">
    <property type="protein sequence ID" value="OJF09731.1"/>
    <property type="molecule type" value="Genomic_DNA"/>
</dbReference>
<organism evidence="1 2">
    <name type="scientific">Couchioplanes caeruleus subsp. caeruleus</name>
    <dbReference type="NCBI Taxonomy" id="56427"/>
    <lineage>
        <taxon>Bacteria</taxon>
        <taxon>Bacillati</taxon>
        <taxon>Actinomycetota</taxon>
        <taxon>Actinomycetes</taxon>
        <taxon>Micromonosporales</taxon>
        <taxon>Micromonosporaceae</taxon>
        <taxon>Couchioplanes</taxon>
    </lineage>
</organism>
<sequence length="168" mass="18686">MTTTDPAAQRTISRWGDTAVGAAFEAEAAATRLIRDLRRVTEQRRRQLAELAARGAAERARYRRRTAEAAEAAVTAVATSPLVDHIVDNQLQRVLRPVVHAVLDDVLLLLEKEPDRIRTLIRGQRESMVDELVGRLRTGAEAGDTAVDRLTFRMFHHPGPKPEPPVDL</sequence>